<dbReference type="GO" id="GO:0016853">
    <property type="term" value="F:isomerase activity"/>
    <property type="evidence" value="ECO:0007669"/>
    <property type="project" value="UniProtKB-KW"/>
</dbReference>
<sequence>MVSQIWHNLRECNAAYHSELQSSAPRRMSRSPVERLVEEAGSRSAPVKFYASSRCPYAQRVWIGLEEKAVDYQWVEIDLYRSASTGSRGRWLMPLEDPFLGPQYSTVAKAKRPKIGSIIKVLRGGKCFHIRLPSRFSLGAAVCSYGFAMLAPNSWQPNPVPGGRSHCKGVLQRPLQLQSGGAVRATIRQSSSRVLEVVTSKKLSSADVAALHRQVLRMLRLGTADDAVACAFAEGSPDLSQHTPVGRLFRSPTVFEDLVKTFTLCNCGWTRTISMNEKLCQHFGGPLGAFPSAAVLAKVTPRRLKKLCGVGYRAERILKLARAARAGSLDPLSDPNLGEEDASQRCKGIYGLGPFGVANALQLLGFYKDIPADSETCRHLRQARGLRSCTLQNVALVAARVYRPYAPHQFLRYWTELWRTYEQRMGTTAWKADPSKYRLLTAAHMKVPRQSYQAAPTKELQNLYPDFVACSPRGLLPALDNEGEHVYDSIVLLEYVHEIFNGPPLLPTSPLARAKVRLWSKHVDLHIVPNFERLLAAHDAEARAMAREDLVQALALFEEAMSPLAKGPFFLGSDFSMADAVLAPWWQRMCSVLRAYRPFFLGSDFSMADAVLAPWWQRMCSVLRAYRWPGMSPKGKFDPSAFSRLQVWFEAVEGRPCFAKTALDPEKLIEEFSYCADPDVEEGVRFRRGGPKSLRSRGLTEPGSRGHRPSLGTMSETSSQLL</sequence>
<dbReference type="InterPro" id="IPR050983">
    <property type="entry name" value="GST_Omega/HSP26"/>
</dbReference>
<keyword evidence="3" id="KW-0413">Isomerase</keyword>
<evidence type="ECO:0000313" key="3">
    <source>
        <dbReference type="EMBL" id="OLQ04544.1"/>
    </source>
</evidence>
<dbReference type="CDD" id="cd00570">
    <property type="entry name" value="GST_N_family"/>
    <property type="match status" value="1"/>
</dbReference>
<dbReference type="EMBL" id="LSRX01000208">
    <property type="protein sequence ID" value="OLQ04544.1"/>
    <property type="molecule type" value="Genomic_DNA"/>
</dbReference>
<dbReference type="InterPro" id="IPR036249">
    <property type="entry name" value="Thioredoxin-like_sf"/>
</dbReference>
<evidence type="ECO:0000256" key="1">
    <source>
        <dbReference type="SAM" id="MobiDB-lite"/>
    </source>
</evidence>
<dbReference type="GO" id="GO:0005737">
    <property type="term" value="C:cytoplasm"/>
    <property type="evidence" value="ECO:0007669"/>
    <property type="project" value="TreeGrafter"/>
</dbReference>
<accession>A0A1Q9EAS7</accession>
<feature type="region of interest" description="Disordered" evidence="1">
    <location>
        <begin position="686"/>
        <end position="722"/>
    </location>
</feature>
<dbReference type="Gene3D" id="1.10.340.30">
    <property type="entry name" value="Hypothetical protein, domain 2"/>
    <property type="match status" value="1"/>
</dbReference>
<dbReference type="AlphaFoldDB" id="A0A1Q9EAS7"/>
<dbReference type="SUPFAM" id="SSF48150">
    <property type="entry name" value="DNA-glycosylase"/>
    <property type="match status" value="1"/>
</dbReference>
<dbReference type="CDD" id="cd00299">
    <property type="entry name" value="GST_C_family"/>
    <property type="match status" value="1"/>
</dbReference>
<organism evidence="3 4">
    <name type="scientific">Symbiodinium microadriaticum</name>
    <name type="common">Dinoflagellate</name>
    <name type="synonym">Zooxanthella microadriatica</name>
    <dbReference type="NCBI Taxonomy" id="2951"/>
    <lineage>
        <taxon>Eukaryota</taxon>
        <taxon>Sar</taxon>
        <taxon>Alveolata</taxon>
        <taxon>Dinophyceae</taxon>
        <taxon>Suessiales</taxon>
        <taxon>Symbiodiniaceae</taxon>
        <taxon>Symbiodinium</taxon>
    </lineage>
</organism>
<keyword evidence="4" id="KW-1185">Reference proteome</keyword>
<dbReference type="PANTHER" id="PTHR43968:SF6">
    <property type="entry name" value="GLUTATHIONE S-TRANSFERASE OMEGA"/>
    <property type="match status" value="1"/>
</dbReference>
<name>A0A1Q9EAS7_SYMMI</name>
<dbReference type="Proteomes" id="UP000186817">
    <property type="component" value="Unassembled WGS sequence"/>
</dbReference>
<dbReference type="GO" id="GO:0006281">
    <property type="term" value="P:DNA repair"/>
    <property type="evidence" value="ECO:0007669"/>
    <property type="project" value="InterPro"/>
</dbReference>
<proteinExistence type="predicted"/>
<dbReference type="Pfam" id="PF13417">
    <property type="entry name" value="GST_N_3"/>
    <property type="match status" value="1"/>
</dbReference>
<dbReference type="InterPro" id="IPR036282">
    <property type="entry name" value="Glutathione-S-Trfase_C_sf"/>
</dbReference>
<dbReference type="Gene3D" id="3.40.30.10">
    <property type="entry name" value="Glutaredoxin"/>
    <property type="match status" value="2"/>
</dbReference>
<evidence type="ECO:0000313" key="4">
    <source>
        <dbReference type="Proteomes" id="UP000186817"/>
    </source>
</evidence>
<evidence type="ECO:0000259" key="2">
    <source>
        <dbReference type="PROSITE" id="PS50405"/>
    </source>
</evidence>
<dbReference type="InterPro" id="IPR010987">
    <property type="entry name" value="Glutathione-S-Trfase_C-like"/>
</dbReference>
<dbReference type="Pfam" id="PF13410">
    <property type="entry name" value="GST_C_2"/>
    <property type="match status" value="2"/>
</dbReference>
<feature type="compositionally biased region" description="Polar residues" evidence="1">
    <location>
        <begin position="712"/>
        <end position="722"/>
    </location>
</feature>
<protein>
    <submittedName>
        <fullName evidence="3">Maleylacetoacetate isomerase</fullName>
    </submittedName>
</protein>
<dbReference type="Gene3D" id="1.20.1050.10">
    <property type="match status" value="2"/>
</dbReference>
<dbReference type="InterPro" id="IPR004045">
    <property type="entry name" value="Glutathione_S-Trfase_N"/>
</dbReference>
<gene>
    <name evidence="3" type="primary">maiA</name>
    <name evidence="3" type="ORF">AK812_SmicGene12362</name>
</gene>
<comment type="caution">
    <text evidence="3">The sequence shown here is derived from an EMBL/GenBank/DDBJ whole genome shotgun (WGS) entry which is preliminary data.</text>
</comment>
<reference evidence="3 4" key="1">
    <citation type="submission" date="2016-02" db="EMBL/GenBank/DDBJ databases">
        <title>Genome analysis of coral dinoflagellate symbionts highlights evolutionary adaptations to a symbiotic lifestyle.</title>
        <authorList>
            <person name="Aranda M."/>
            <person name="Li Y."/>
            <person name="Liew Y.J."/>
            <person name="Baumgarten S."/>
            <person name="Simakov O."/>
            <person name="Wilson M."/>
            <person name="Piel J."/>
            <person name="Ashoor H."/>
            <person name="Bougouffa S."/>
            <person name="Bajic V.B."/>
            <person name="Ryu T."/>
            <person name="Ravasi T."/>
            <person name="Bayer T."/>
            <person name="Micklem G."/>
            <person name="Kim H."/>
            <person name="Bhak J."/>
            <person name="Lajeunesse T.C."/>
            <person name="Voolstra C.R."/>
        </authorList>
    </citation>
    <scope>NUCLEOTIDE SEQUENCE [LARGE SCALE GENOMIC DNA]</scope>
    <source>
        <strain evidence="3 4">CCMP2467</strain>
    </source>
</reference>
<dbReference type="PROSITE" id="PS50405">
    <property type="entry name" value="GST_CTER"/>
    <property type="match status" value="1"/>
</dbReference>
<dbReference type="SUPFAM" id="SSF47616">
    <property type="entry name" value="GST C-terminal domain-like"/>
    <property type="match status" value="2"/>
</dbReference>
<dbReference type="InterPro" id="IPR011257">
    <property type="entry name" value="DNA_glycosylase"/>
</dbReference>
<dbReference type="OrthoDB" id="4951845at2759"/>
<feature type="domain" description="GST C-terminal" evidence="2">
    <location>
        <begin position="509"/>
        <end position="672"/>
    </location>
</feature>
<dbReference type="PANTHER" id="PTHR43968">
    <property type="match status" value="1"/>
</dbReference>
<dbReference type="SUPFAM" id="SSF52833">
    <property type="entry name" value="Thioredoxin-like"/>
    <property type="match status" value="2"/>
</dbReference>